<dbReference type="AlphaFoldDB" id="A0A6B3L3J6"/>
<protein>
    <submittedName>
        <fullName evidence="1">Uncharacterized protein</fullName>
    </submittedName>
</protein>
<reference evidence="1 2" key="1">
    <citation type="submission" date="2020-12" db="EMBL/GenBank/DDBJ databases">
        <title>Sulforoseuscoccus oceanibium gen. nov., sp. nov., a representative of the phylum Verrucomicrobia with special cytoplasmic membrane, and proposal of Sulforoseuscoccusaceae fam. nov.</title>
        <authorList>
            <person name="Xi F."/>
        </authorList>
    </citation>
    <scope>NUCLEOTIDE SEQUENCE [LARGE SCALE GENOMIC DNA]</scope>
    <source>
        <strain evidence="1 2">T37</strain>
    </source>
</reference>
<dbReference type="Proteomes" id="UP000475117">
    <property type="component" value="Chromosome"/>
</dbReference>
<dbReference type="RefSeq" id="WP_164364247.1">
    <property type="nucleotide sequence ID" value="NZ_CP066776.1"/>
</dbReference>
<evidence type="ECO:0000313" key="2">
    <source>
        <dbReference type="Proteomes" id="UP000475117"/>
    </source>
</evidence>
<dbReference type="EMBL" id="CP066776">
    <property type="protein sequence ID" value="QQL46020.1"/>
    <property type="molecule type" value="Genomic_DNA"/>
</dbReference>
<sequence length="135" mass="15285">MSDLLLRGFVAFGGLKLEDSNSFRGVHFSGARSDELKQLESLVFDALQASKFCRTLLGKGSLNVVWVSIPVRAKVDPDFVFLWNGIDKVDPDGLFWAVVEGLVYQRWIRMGVKHRSKAISRVRAYVLRKAGWELK</sequence>
<organism evidence="1 2">
    <name type="scientific">Sulfuriroseicoccus oceanibius</name>
    <dbReference type="NCBI Taxonomy" id="2707525"/>
    <lineage>
        <taxon>Bacteria</taxon>
        <taxon>Pseudomonadati</taxon>
        <taxon>Verrucomicrobiota</taxon>
        <taxon>Verrucomicrobiia</taxon>
        <taxon>Verrucomicrobiales</taxon>
        <taxon>Verrucomicrobiaceae</taxon>
        <taxon>Sulfuriroseicoccus</taxon>
    </lineage>
</organism>
<name>A0A6B3L3J6_9BACT</name>
<gene>
    <name evidence="1" type="ORF">G3M56_005420</name>
</gene>
<keyword evidence="2" id="KW-1185">Reference proteome</keyword>
<evidence type="ECO:0000313" key="1">
    <source>
        <dbReference type="EMBL" id="QQL46020.1"/>
    </source>
</evidence>
<accession>A0A6B3L3J6</accession>
<proteinExistence type="predicted"/>
<dbReference type="KEGG" id="soa:G3M56_005420"/>